<organism evidence="1 2">
    <name type="scientific">Desmophyllum pertusum</name>
    <dbReference type="NCBI Taxonomy" id="174260"/>
    <lineage>
        <taxon>Eukaryota</taxon>
        <taxon>Metazoa</taxon>
        <taxon>Cnidaria</taxon>
        <taxon>Anthozoa</taxon>
        <taxon>Hexacorallia</taxon>
        <taxon>Scleractinia</taxon>
        <taxon>Caryophylliina</taxon>
        <taxon>Caryophylliidae</taxon>
        <taxon>Desmophyllum</taxon>
    </lineage>
</organism>
<comment type="caution">
    <text evidence="1">The sequence shown here is derived from an EMBL/GenBank/DDBJ whole genome shotgun (WGS) entry which is preliminary data.</text>
</comment>
<evidence type="ECO:0000313" key="2">
    <source>
        <dbReference type="Proteomes" id="UP001163046"/>
    </source>
</evidence>
<protein>
    <submittedName>
        <fullName evidence="1">Uncharacterized protein</fullName>
    </submittedName>
</protein>
<sequence length="177" mass="19935">MSENILISNHYPAKWEFARLTQAILDALPSFQRESLALSLSTLTSLSTEVLQRKVQILKGSLWMVASKLPLFASGVAMNEISFYRSQLGLPEEGSQRFERLSENTQRDLKAIGELMVEYASEQAAEDVTRWIPFVGLLVGGAKSFASTYSFLEQCLEKMEKTALLVLKEAYINYQID</sequence>
<dbReference type="InterPro" id="IPR051515">
    <property type="entry name" value="IRG"/>
</dbReference>
<proteinExistence type="predicted"/>
<accession>A0A9W9ZUH1</accession>
<dbReference type="Proteomes" id="UP001163046">
    <property type="component" value="Unassembled WGS sequence"/>
</dbReference>
<dbReference type="PANTHER" id="PTHR32341">
    <property type="entry name" value="INTERFERON-INDUCIBLE GTPASE"/>
    <property type="match status" value="1"/>
</dbReference>
<dbReference type="PANTHER" id="PTHR32341:SF10">
    <property type="entry name" value="INTERFERON-INDUCIBLE GTPASE 5"/>
    <property type="match status" value="1"/>
</dbReference>
<evidence type="ECO:0000313" key="1">
    <source>
        <dbReference type="EMBL" id="KAJ7387308.1"/>
    </source>
</evidence>
<dbReference type="OrthoDB" id="422720at2759"/>
<reference evidence="1" key="1">
    <citation type="submission" date="2023-01" db="EMBL/GenBank/DDBJ databases">
        <title>Genome assembly of the deep-sea coral Lophelia pertusa.</title>
        <authorList>
            <person name="Herrera S."/>
            <person name="Cordes E."/>
        </authorList>
    </citation>
    <scope>NUCLEOTIDE SEQUENCE</scope>
    <source>
        <strain evidence="1">USNM1676648</strain>
        <tissue evidence="1">Polyp</tissue>
    </source>
</reference>
<name>A0A9W9ZUH1_9CNID</name>
<dbReference type="AlphaFoldDB" id="A0A9W9ZUH1"/>
<gene>
    <name evidence="1" type="ORF">OS493_004291</name>
</gene>
<dbReference type="EMBL" id="MU825874">
    <property type="protein sequence ID" value="KAJ7387308.1"/>
    <property type="molecule type" value="Genomic_DNA"/>
</dbReference>
<keyword evidence="2" id="KW-1185">Reference proteome</keyword>